<comment type="catalytic activity">
    <reaction evidence="1 10">
        <text>Cleaves type-1 transmembrane domains using a catalytic dyad composed of serine and histidine that are contributed by different transmembrane domains.</text>
        <dbReference type="EC" id="3.4.21.105"/>
    </reaction>
</comment>
<gene>
    <name evidence="13" type="ORF">ST47_g4653</name>
</gene>
<feature type="region of interest" description="Disordered" evidence="11">
    <location>
        <begin position="1"/>
        <end position="130"/>
    </location>
</feature>
<comment type="function">
    <text evidence="10">Serine protease involved in intramembrane proteolysis.</text>
</comment>
<dbReference type="Proteomes" id="UP000076837">
    <property type="component" value="Unassembled WGS sequence"/>
</dbReference>
<evidence type="ECO:0000256" key="7">
    <source>
        <dbReference type="ARBA" id="ARBA00022825"/>
    </source>
</evidence>
<feature type="region of interest" description="Disordered" evidence="11">
    <location>
        <begin position="145"/>
        <end position="168"/>
    </location>
</feature>
<keyword evidence="8 10" id="KW-1133">Transmembrane helix</keyword>
<evidence type="ECO:0000313" key="13">
    <source>
        <dbReference type="EMBL" id="KZM24204.1"/>
    </source>
</evidence>
<feature type="transmembrane region" description="Helical" evidence="10">
    <location>
        <begin position="170"/>
        <end position="192"/>
    </location>
</feature>
<feature type="transmembrane region" description="Helical" evidence="10">
    <location>
        <begin position="358"/>
        <end position="377"/>
    </location>
</feature>
<evidence type="ECO:0000256" key="2">
    <source>
        <dbReference type="ARBA" id="ARBA00004141"/>
    </source>
</evidence>
<feature type="compositionally biased region" description="Low complexity" evidence="11">
    <location>
        <begin position="16"/>
        <end position="25"/>
    </location>
</feature>
<evidence type="ECO:0000256" key="9">
    <source>
        <dbReference type="ARBA" id="ARBA00023136"/>
    </source>
</evidence>
<accession>A0A163F8U1</accession>
<evidence type="ECO:0000256" key="5">
    <source>
        <dbReference type="ARBA" id="ARBA00022692"/>
    </source>
</evidence>
<feature type="transmembrane region" description="Helical" evidence="10">
    <location>
        <begin position="389"/>
        <end position="405"/>
    </location>
</feature>
<proteinExistence type="inferred from homology"/>
<keyword evidence="9 10" id="KW-0472">Membrane</keyword>
<dbReference type="PANTHER" id="PTHR22936">
    <property type="entry name" value="RHOMBOID-RELATED"/>
    <property type="match status" value="1"/>
</dbReference>
<keyword evidence="5 10" id="KW-0812">Transmembrane</keyword>
<evidence type="ECO:0000256" key="6">
    <source>
        <dbReference type="ARBA" id="ARBA00022801"/>
    </source>
</evidence>
<dbReference type="GO" id="GO:0016020">
    <property type="term" value="C:membrane"/>
    <property type="evidence" value="ECO:0007669"/>
    <property type="project" value="UniProtKB-SubCell"/>
</dbReference>
<evidence type="ECO:0000256" key="11">
    <source>
        <dbReference type="SAM" id="MobiDB-lite"/>
    </source>
</evidence>
<comment type="similarity">
    <text evidence="3 10">Belongs to the peptidase S54 family.</text>
</comment>
<feature type="transmembrane region" description="Helical" evidence="10">
    <location>
        <begin position="332"/>
        <end position="352"/>
    </location>
</feature>
<evidence type="ECO:0000256" key="8">
    <source>
        <dbReference type="ARBA" id="ARBA00022989"/>
    </source>
</evidence>
<keyword evidence="4 10" id="KW-0645">Protease</keyword>
<evidence type="ECO:0000256" key="3">
    <source>
        <dbReference type="ARBA" id="ARBA00009045"/>
    </source>
</evidence>
<dbReference type="EMBL" id="JYNV01000171">
    <property type="protein sequence ID" value="KZM24204.1"/>
    <property type="molecule type" value="Genomic_DNA"/>
</dbReference>
<keyword evidence="6 10" id="KW-0378">Hydrolase</keyword>
<dbReference type="AlphaFoldDB" id="A0A163F8U1"/>
<reference evidence="13 14" key="1">
    <citation type="journal article" date="2016" name="Sci. Rep.">
        <title>Draft genome sequencing and secretome analysis of fungal phytopathogen Ascochyta rabiei provides insight into the necrotrophic effector repertoire.</title>
        <authorList>
            <person name="Verma S."/>
            <person name="Gazara R.K."/>
            <person name="Nizam S."/>
            <person name="Parween S."/>
            <person name="Chattopadhyay D."/>
            <person name="Verma P.K."/>
        </authorList>
    </citation>
    <scope>NUCLEOTIDE SEQUENCE [LARGE SCALE GENOMIC DNA]</scope>
    <source>
        <strain evidence="13 14">ArDII</strain>
    </source>
</reference>
<protein>
    <recommendedName>
        <fullName evidence="10">Rhomboid-type serine protease</fullName>
        <ecNumber evidence="10">3.4.21.105</ecNumber>
    </recommendedName>
</protein>
<dbReference type="STRING" id="5454.A0A163F8U1"/>
<keyword evidence="7 10" id="KW-0720">Serine protease</keyword>
<comment type="subcellular location">
    <subcellularLocation>
        <location evidence="2 10">Membrane</location>
        <topology evidence="2 10">Multi-pass membrane protein</topology>
    </subcellularLocation>
</comment>
<dbReference type="OrthoDB" id="2146116at2759"/>
<dbReference type="Pfam" id="PF01694">
    <property type="entry name" value="Rhomboid"/>
    <property type="match status" value="1"/>
</dbReference>
<name>A0A163F8U1_DIDRA</name>
<feature type="transmembrane region" description="Helical" evidence="10">
    <location>
        <begin position="293"/>
        <end position="311"/>
    </location>
</feature>
<feature type="transmembrane region" description="Helical" evidence="10">
    <location>
        <begin position="491"/>
        <end position="512"/>
    </location>
</feature>
<organism evidence="13 14">
    <name type="scientific">Didymella rabiei</name>
    <name type="common">Chickpea ascochyta blight fungus</name>
    <name type="synonym">Mycosphaerella rabiei</name>
    <dbReference type="NCBI Taxonomy" id="5454"/>
    <lineage>
        <taxon>Eukaryota</taxon>
        <taxon>Fungi</taxon>
        <taxon>Dikarya</taxon>
        <taxon>Ascomycota</taxon>
        <taxon>Pezizomycotina</taxon>
        <taxon>Dothideomycetes</taxon>
        <taxon>Pleosporomycetidae</taxon>
        <taxon>Pleosporales</taxon>
        <taxon>Pleosporineae</taxon>
        <taxon>Didymellaceae</taxon>
        <taxon>Ascochyta</taxon>
    </lineage>
</organism>
<evidence type="ECO:0000256" key="10">
    <source>
        <dbReference type="RuleBase" id="RU362115"/>
    </source>
</evidence>
<dbReference type="InterPro" id="IPR035952">
    <property type="entry name" value="Rhomboid-like_sf"/>
</dbReference>
<keyword evidence="14" id="KW-1185">Reference proteome</keyword>
<sequence length="580" mass="63297">MAANDYYNTSYPPTGPTTGHATAASPHDRTDAPLPPLPGKQPPQHVVSPVVSPFEDHSYPPYPLHANTSTHSSGALGGHPDTSYHGHPDTSYQGHPDTSYHGPPQYGHNTFASPYDTPPAHPGQRDPFADQNAIPLQTKMSGSLTHYHADPEGMYPAPEKKRRRPKKKEGWFSGRITWVVYTLTVVQIGVFVGELIKNGILTGSPIQTKPNFNIMIGPSPYVLINMGARFTPCMHNIKQVIEADVQSWPCPNTTSLDPGSLTCSLNELCGLGGIPDQSAVQDFNDRSHQPDQWYRFIVPMFLHAGIIHIGFNMLLQLTLGRDMEKEIGPLRFALVYFSAGIFGFVLGGNYAADGITSVGASGSLFGILALTLLDLFYNWSSRRSPIKDLLFLLLDIAIAFVLGLLPGLDNFSHIGGFLMGIVLGICLLHSPQSLRQRTGSDEPPYTTVANPVSDPQDAPAAPMASTNPVVGLTKFAKQPVSFFKGRKPLWWAWWILRAGGLVAAFVGFILLLRNFYEWRNTCSWCKHLSCLPIKTNGVDWCDMGGLNLTTTTTTNQNSRRALFGAAVDLGGLAMDSLVSY</sequence>
<evidence type="ECO:0000259" key="12">
    <source>
        <dbReference type="Pfam" id="PF01694"/>
    </source>
</evidence>
<feature type="compositionally biased region" description="Polar residues" evidence="11">
    <location>
        <begin position="1"/>
        <end position="11"/>
    </location>
</feature>
<evidence type="ECO:0000313" key="14">
    <source>
        <dbReference type="Proteomes" id="UP000076837"/>
    </source>
</evidence>
<comment type="caution">
    <text evidence="10">Lacks conserved residue(s) required for the propagation of feature annotation.</text>
</comment>
<dbReference type="EC" id="3.4.21.105" evidence="10"/>
<evidence type="ECO:0000256" key="4">
    <source>
        <dbReference type="ARBA" id="ARBA00022670"/>
    </source>
</evidence>
<dbReference type="InterPro" id="IPR002610">
    <property type="entry name" value="Peptidase_S54_rhomboid-like"/>
</dbReference>
<dbReference type="GO" id="GO:0004252">
    <property type="term" value="F:serine-type endopeptidase activity"/>
    <property type="evidence" value="ECO:0007669"/>
    <property type="project" value="InterPro"/>
</dbReference>
<dbReference type="Gene3D" id="1.20.1540.10">
    <property type="entry name" value="Rhomboid-like"/>
    <property type="match status" value="1"/>
</dbReference>
<comment type="caution">
    <text evidence="13">The sequence shown here is derived from an EMBL/GenBank/DDBJ whole genome shotgun (WGS) entry which is preliminary data.</text>
</comment>
<feature type="compositionally biased region" description="Low complexity" evidence="11">
    <location>
        <begin position="42"/>
        <end position="53"/>
    </location>
</feature>
<dbReference type="InterPro" id="IPR022764">
    <property type="entry name" value="Peptidase_S54_rhomboid_dom"/>
</dbReference>
<evidence type="ECO:0000256" key="1">
    <source>
        <dbReference type="ARBA" id="ARBA00000156"/>
    </source>
</evidence>
<dbReference type="SUPFAM" id="SSF144091">
    <property type="entry name" value="Rhomboid-like"/>
    <property type="match status" value="1"/>
</dbReference>
<dbReference type="GO" id="GO:0006508">
    <property type="term" value="P:proteolysis"/>
    <property type="evidence" value="ECO:0007669"/>
    <property type="project" value="UniProtKB-KW"/>
</dbReference>
<feature type="domain" description="Peptidase S54 rhomboid" evidence="12">
    <location>
        <begin position="291"/>
        <end position="429"/>
    </location>
</feature>
<dbReference type="PANTHER" id="PTHR22936:SF69">
    <property type="entry name" value="RHOMBOID-LIKE PROTEIN"/>
    <property type="match status" value="1"/>
</dbReference>